<feature type="region of interest" description="Disordered" evidence="1">
    <location>
        <begin position="193"/>
        <end position="230"/>
    </location>
</feature>
<proteinExistence type="predicted"/>
<feature type="compositionally biased region" description="Basic residues" evidence="1">
    <location>
        <begin position="104"/>
        <end position="115"/>
    </location>
</feature>
<dbReference type="InterPro" id="IPR006994">
    <property type="entry name" value="TCF25/Rqc1"/>
</dbReference>
<reference evidence="2" key="1">
    <citation type="submission" date="2023-08" db="EMBL/GenBank/DDBJ databases">
        <title>Black Yeasts Isolated from many extreme environments.</title>
        <authorList>
            <person name="Coleine C."/>
            <person name="Stajich J.E."/>
            <person name="Selbmann L."/>
        </authorList>
    </citation>
    <scope>NUCLEOTIDE SEQUENCE</scope>
    <source>
        <strain evidence="2">CCFEE 5401</strain>
    </source>
</reference>
<feature type="compositionally biased region" description="Low complexity" evidence="1">
    <location>
        <begin position="213"/>
        <end position="225"/>
    </location>
</feature>
<dbReference type="GO" id="GO:1990116">
    <property type="term" value="P:ribosome-associated ubiquitin-dependent protein catabolic process"/>
    <property type="evidence" value="ECO:0007669"/>
    <property type="project" value="TreeGrafter"/>
</dbReference>
<sequence>MQLFDIGTDMSSRALRKAQREREAQEQVERIAQEQEQETDQDGGVDSPVVPTKASAFAMLGEDVEDEDQDGGAPLDDHDDDDAAEAEEGTTALSKQTISTGSKMTKKKKKKKKKQATGDAATVETNKDEELDEIDRALKQLSTSGNAAHAGSTAAGMDATIDEASSLLAIDTTHLHAQNELKKLFGRAALEQQNDEDEAPQQQGTGGNRRQQRQAQQMGLAQALRGQGGANGRSGGLAAAALRRNIFIQGKEDWPVGTSGGLGMEIESKLANGTILYRFVHNKAYQDVQAQFETCVESMDPDRMVMLLRHNPYHISTLLQVFEIAKQQGDHATSGDLLERALFSFGRTVHSTFSRSIADGKARLDFRRPENREFWLASWRYMMNLSMRGTWRTVYEWCKLLLSIAPQEDPYGLWLVLDQYALRSRQDLDYLNVSRNQTFRTTFGSLPNVQISQAFAEFRAGNKGKGKQALFTTIGRFPWIFFRLMRELNLDPPPGVWGKESASDKDELYTILFATRAKDLWNTPEITALLVEVASAVQADVAPTQPNDGDITEAESRHVVLSDVQPALQLLPKSHRERLTISSDPLPPSDNLSSYTTPNSAQDTRAQTATENVTELRSLYSWFSQHFPSMAAAAVEGGEQPETEEEVRRQVEASGVSRQVLLQRTERLGQLQRSLAGMGWGLPGAEGEDVPGAWVAGEGPQDVEP</sequence>
<dbReference type="AlphaFoldDB" id="A0AAN7TD66"/>
<feature type="compositionally biased region" description="Polar residues" evidence="1">
    <location>
        <begin position="91"/>
        <end position="103"/>
    </location>
</feature>
<feature type="region of interest" description="Disordered" evidence="1">
    <location>
        <begin position="578"/>
        <end position="608"/>
    </location>
</feature>
<dbReference type="EMBL" id="JAVRRL010000053">
    <property type="protein sequence ID" value="KAK5110139.1"/>
    <property type="molecule type" value="Genomic_DNA"/>
</dbReference>
<dbReference type="GO" id="GO:1990112">
    <property type="term" value="C:RQC complex"/>
    <property type="evidence" value="ECO:0007669"/>
    <property type="project" value="TreeGrafter"/>
</dbReference>
<dbReference type="PANTHER" id="PTHR22684">
    <property type="entry name" value="NULP1-RELATED"/>
    <property type="match status" value="1"/>
</dbReference>
<dbReference type="GO" id="GO:0072344">
    <property type="term" value="P:rescue of stalled ribosome"/>
    <property type="evidence" value="ECO:0007669"/>
    <property type="project" value="TreeGrafter"/>
</dbReference>
<evidence type="ECO:0000256" key="1">
    <source>
        <dbReference type="SAM" id="MobiDB-lite"/>
    </source>
</evidence>
<dbReference type="Pfam" id="PF04910">
    <property type="entry name" value="Tcf25"/>
    <property type="match status" value="1"/>
</dbReference>
<dbReference type="Proteomes" id="UP001310890">
    <property type="component" value="Unassembled WGS sequence"/>
</dbReference>
<organism evidence="2 3">
    <name type="scientific">Meristemomyces frigidus</name>
    <dbReference type="NCBI Taxonomy" id="1508187"/>
    <lineage>
        <taxon>Eukaryota</taxon>
        <taxon>Fungi</taxon>
        <taxon>Dikarya</taxon>
        <taxon>Ascomycota</taxon>
        <taxon>Pezizomycotina</taxon>
        <taxon>Dothideomycetes</taxon>
        <taxon>Dothideomycetidae</taxon>
        <taxon>Mycosphaerellales</taxon>
        <taxon>Teratosphaeriaceae</taxon>
        <taxon>Meristemomyces</taxon>
    </lineage>
</organism>
<evidence type="ECO:0008006" key="4">
    <source>
        <dbReference type="Google" id="ProtNLM"/>
    </source>
</evidence>
<comment type="caution">
    <text evidence="2">The sequence shown here is derived from an EMBL/GenBank/DDBJ whole genome shotgun (WGS) entry which is preliminary data.</text>
</comment>
<protein>
    <recommendedName>
        <fullName evidence="4">DUF654-domain-containing protein</fullName>
    </recommendedName>
</protein>
<feature type="region of interest" description="Disordered" evidence="1">
    <location>
        <begin position="1"/>
        <end position="128"/>
    </location>
</feature>
<feature type="compositionally biased region" description="Polar residues" evidence="1">
    <location>
        <begin position="595"/>
        <end position="608"/>
    </location>
</feature>
<evidence type="ECO:0000313" key="3">
    <source>
        <dbReference type="Proteomes" id="UP001310890"/>
    </source>
</evidence>
<evidence type="ECO:0000313" key="2">
    <source>
        <dbReference type="EMBL" id="KAK5110139.1"/>
    </source>
</evidence>
<gene>
    <name evidence="2" type="ORF">LTR62_006273</name>
</gene>
<accession>A0AAN7TD66</accession>
<feature type="compositionally biased region" description="Acidic residues" evidence="1">
    <location>
        <begin position="77"/>
        <end position="88"/>
    </location>
</feature>
<dbReference type="PANTHER" id="PTHR22684:SF0">
    <property type="entry name" value="RIBOSOME QUALITY CONTROL COMPLEX SUBUNIT TCF25"/>
    <property type="match status" value="1"/>
</dbReference>
<feature type="compositionally biased region" description="Basic and acidic residues" evidence="1">
    <location>
        <begin position="18"/>
        <end position="33"/>
    </location>
</feature>
<name>A0AAN7TD66_9PEZI</name>
<feature type="region of interest" description="Disordered" evidence="1">
    <location>
        <begin position="682"/>
        <end position="705"/>
    </location>
</feature>